<keyword evidence="6" id="KW-0829">Tyrosine-protein kinase</keyword>
<dbReference type="GO" id="GO:0005524">
    <property type="term" value="F:ATP binding"/>
    <property type="evidence" value="ECO:0007669"/>
    <property type="project" value="UniProtKB-UniRule"/>
</dbReference>
<dbReference type="PANTHER" id="PTHR24416:SF620">
    <property type="entry name" value="TYROSINE-PROTEIN KINASE RECEPTOR TORSO"/>
    <property type="match status" value="1"/>
</dbReference>
<protein>
    <submittedName>
        <fullName evidence="12">Tyrosine-protein kinase ABL2</fullName>
    </submittedName>
</protein>
<keyword evidence="9" id="KW-1133">Transmembrane helix</keyword>
<dbReference type="PROSITE" id="PS00109">
    <property type="entry name" value="PROTEIN_KINASE_TYR"/>
    <property type="match status" value="1"/>
</dbReference>
<evidence type="ECO:0000313" key="12">
    <source>
        <dbReference type="EMBL" id="KAJ8024538.1"/>
    </source>
</evidence>
<evidence type="ECO:0000256" key="5">
    <source>
        <dbReference type="ARBA" id="ARBA00022840"/>
    </source>
</evidence>
<evidence type="ECO:0000256" key="4">
    <source>
        <dbReference type="ARBA" id="ARBA00022777"/>
    </source>
</evidence>
<dbReference type="AlphaFoldDB" id="A0A9Q0YL92"/>
<dbReference type="SUPFAM" id="SSF56112">
    <property type="entry name" value="Protein kinase-like (PK-like)"/>
    <property type="match status" value="1"/>
</dbReference>
<dbReference type="FunFam" id="1.10.510.10:FF:000554">
    <property type="entry name" value="Predicted protein"/>
    <property type="match status" value="1"/>
</dbReference>
<keyword evidence="3 8" id="KW-0547">Nucleotide-binding</keyword>
<feature type="binding site" evidence="8">
    <location>
        <position position="458"/>
    </location>
    <ligand>
        <name>ATP</name>
        <dbReference type="ChEBI" id="CHEBI:30616"/>
    </ligand>
</feature>
<dbReference type="InterPro" id="IPR011009">
    <property type="entry name" value="Kinase-like_dom_sf"/>
</dbReference>
<dbReference type="InterPro" id="IPR001245">
    <property type="entry name" value="Ser-Thr/Tyr_kinase_cat_dom"/>
</dbReference>
<feature type="transmembrane region" description="Helical" evidence="9">
    <location>
        <begin position="353"/>
        <end position="378"/>
    </location>
</feature>
<dbReference type="GO" id="GO:0007169">
    <property type="term" value="P:cell surface receptor protein tyrosine kinase signaling pathway"/>
    <property type="evidence" value="ECO:0007669"/>
    <property type="project" value="TreeGrafter"/>
</dbReference>
<evidence type="ECO:0000256" key="2">
    <source>
        <dbReference type="ARBA" id="ARBA00022679"/>
    </source>
</evidence>
<evidence type="ECO:0000256" key="6">
    <source>
        <dbReference type="ARBA" id="ARBA00023137"/>
    </source>
</evidence>
<feature type="chain" id="PRO_5040151288" evidence="10">
    <location>
        <begin position="22"/>
        <end position="711"/>
    </location>
</feature>
<dbReference type="InterPro" id="IPR017441">
    <property type="entry name" value="Protein_kinase_ATP_BS"/>
</dbReference>
<evidence type="ECO:0000256" key="10">
    <source>
        <dbReference type="SAM" id="SignalP"/>
    </source>
</evidence>
<organism evidence="12 13">
    <name type="scientific">Holothuria leucospilota</name>
    <name type="common">Black long sea cucumber</name>
    <name type="synonym">Mertensiothuria leucospilota</name>
    <dbReference type="NCBI Taxonomy" id="206669"/>
    <lineage>
        <taxon>Eukaryota</taxon>
        <taxon>Metazoa</taxon>
        <taxon>Echinodermata</taxon>
        <taxon>Eleutherozoa</taxon>
        <taxon>Echinozoa</taxon>
        <taxon>Holothuroidea</taxon>
        <taxon>Aspidochirotacea</taxon>
        <taxon>Aspidochirotida</taxon>
        <taxon>Holothuriidae</taxon>
        <taxon>Holothuria</taxon>
    </lineage>
</organism>
<evidence type="ECO:0000256" key="7">
    <source>
        <dbReference type="ARBA" id="ARBA00051243"/>
    </source>
</evidence>
<dbReference type="GO" id="GO:0005886">
    <property type="term" value="C:plasma membrane"/>
    <property type="evidence" value="ECO:0007669"/>
    <property type="project" value="TreeGrafter"/>
</dbReference>
<dbReference type="Proteomes" id="UP001152320">
    <property type="component" value="Chromosome 18"/>
</dbReference>
<dbReference type="PANTHER" id="PTHR24416">
    <property type="entry name" value="TYROSINE-PROTEIN KINASE RECEPTOR"/>
    <property type="match status" value="1"/>
</dbReference>
<proteinExistence type="predicted"/>
<feature type="signal peptide" evidence="10">
    <location>
        <begin position="1"/>
        <end position="21"/>
    </location>
</feature>
<comment type="catalytic activity">
    <reaction evidence="7">
        <text>L-tyrosyl-[protein] + ATP = O-phospho-L-tyrosyl-[protein] + ADP + H(+)</text>
        <dbReference type="Rhea" id="RHEA:10596"/>
        <dbReference type="Rhea" id="RHEA-COMP:10136"/>
        <dbReference type="Rhea" id="RHEA-COMP:20101"/>
        <dbReference type="ChEBI" id="CHEBI:15378"/>
        <dbReference type="ChEBI" id="CHEBI:30616"/>
        <dbReference type="ChEBI" id="CHEBI:46858"/>
        <dbReference type="ChEBI" id="CHEBI:61978"/>
        <dbReference type="ChEBI" id="CHEBI:456216"/>
        <dbReference type="EC" id="2.7.10.1"/>
    </reaction>
</comment>
<dbReference type="PRINTS" id="PR00109">
    <property type="entry name" value="TYRKINASE"/>
</dbReference>
<keyword evidence="2" id="KW-0808">Transferase</keyword>
<evidence type="ECO:0000256" key="9">
    <source>
        <dbReference type="SAM" id="Phobius"/>
    </source>
</evidence>
<evidence type="ECO:0000313" key="13">
    <source>
        <dbReference type="Proteomes" id="UP001152320"/>
    </source>
</evidence>
<evidence type="ECO:0000256" key="8">
    <source>
        <dbReference type="PROSITE-ProRule" id="PRU10141"/>
    </source>
</evidence>
<name>A0A9Q0YL92_HOLLE</name>
<dbReference type="GO" id="GO:0004714">
    <property type="term" value="F:transmembrane receptor protein tyrosine kinase activity"/>
    <property type="evidence" value="ECO:0007669"/>
    <property type="project" value="UniProtKB-EC"/>
</dbReference>
<keyword evidence="5 8" id="KW-0067">ATP-binding</keyword>
<comment type="subcellular location">
    <subcellularLocation>
        <location evidence="1">Membrane</location>
        <topology evidence="1">Single-pass membrane protein</topology>
    </subcellularLocation>
</comment>
<dbReference type="InterPro" id="IPR008266">
    <property type="entry name" value="Tyr_kinase_AS"/>
</dbReference>
<evidence type="ECO:0000259" key="11">
    <source>
        <dbReference type="PROSITE" id="PS50011"/>
    </source>
</evidence>
<dbReference type="PROSITE" id="PS50011">
    <property type="entry name" value="PROTEIN_KINASE_DOM"/>
    <property type="match status" value="1"/>
</dbReference>
<keyword evidence="9" id="KW-0472">Membrane</keyword>
<dbReference type="EMBL" id="JAIZAY010000018">
    <property type="protein sequence ID" value="KAJ8024538.1"/>
    <property type="molecule type" value="Genomic_DNA"/>
</dbReference>
<dbReference type="GO" id="GO:0043235">
    <property type="term" value="C:receptor complex"/>
    <property type="evidence" value="ECO:0007669"/>
    <property type="project" value="TreeGrafter"/>
</dbReference>
<gene>
    <name evidence="12" type="ORF">HOLleu_34471</name>
</gene>
<sequence>MTVSWLYQYVLVVSYLTPASSQCIRCVYNTPCNFRPGPIVIEKCCNISQIPPNSLDIDYLVTRTNNSDERWRLDATAKWQAPTEDDGYTYSVNFRPEVTLEDLALSRKEVIEEVNICDGDIPTFSPCPSKRLFSTVVEEATANFTSLLFGFTYFLQIQVIFNGVESAGHTCYSYSFRGEVTGSLLAPDCLASTGDIEFCQNQLIPVATEPRNLEVEWTKESMSATVYVKWSKPLVVNGKIARYRTQARRLSTNATEGIVFRTSETGTEINVTFDHPGTKNGGFLIGYSYLIMVIPVVNLPEEYRSGERTYQGNIASTVINITAIDEPTTPEINTNVTERAFPSATPVGGQPEFVILLLSILAVLVVLVVIIVLIVLVYRRHRAPAVSDNDVTFQVHTSRHKVVREVLALPEFRDKEVYDTDSIELVGEPIGGGQYGKVYMGYLRLEKNTEKKTKVAVKTTKDGLHATMQEEFLDEIRLMMDIGEHPNIMPVIACKTIAAPYYLITEYMDYGSLKDYLQKCNEPENVKKDPNYMLTGLQKVNIAHQISIGMVYLSSTRYFHGDLAARNILINKNMEVKISDFGLSNDIYARGYVRLPPENKRPVKWYSPEANIHGRCSTEGDVWSYGVVLHEIYCFGRDPYQGMAPREVIVRVKAGYRLEQPEGCPNEVYDIMCQCWQYEPSHRPTFESIKISLEKILDSGIFEEEDEEDDK</sequence>
<dbReference type="Pfam" id="PF07714">
    <property type="entry name" value="PK_Tyr_Ser-Thr"/>
    <property type="match status" value="1"/>
</dbReference>
<dbReference type="InterPro" id="IPR050122">
    <property type="entry name" value="RTK"/>
</dbReference>
<keyword evidence="9" id="KW-0812">Transmembrane</keyword>
<dbReference type="Gene3D" id="1.10.510.10">
    <property type="entry name" value="Transferase(Phosphotransferase) domain 1"/>
    <property type="match status" value="1"/>
</dbReference>
<evidence type="ECO:0000256" key="1">
    <source>
        <dbReference type="ARBA" id="ARBA00004167"/>
    </source>
</evidence>
<dbReference type="PROSITE" id="PS00107">
    <property type="entry name" value="PROTEIN_KINASE_ATP"/>
    <property type="match status" value="1"/>
</dbReference>
<keyword evidence="4 12" id="KW-0418">Kinase</keyword>
<keyword evidence="10" id="KW-0732">Signal</keyword>
<accession>A0A9Q0YL92</accession>
<comment type="caution">
    <text evidence="12">The sequence shown here is derived from an EMBL/GenBank/DDBJ whole genome shotgun (WGS) entry which is preliminary data.</text>
</comment>
<dbReference type="Gene3D" id="3.30.200.20">
    <property type="entry name" value="Phosphorylase Kinase, domain 1"/>
    <property type="match status" value="1"/>
</dbReference>
<keyword evidence="13" id="KW-1185">Reference proteome</keyword>
<evidence type="ECO:0000256" key="3">
    <source>
        <dbReference type="ARBA" id="ARBA00022741"/>
    </source>
</evidence>
<dbReference type="InterPro" id="IPR000719">
    <property type="entry name" value="Prot_kinase_dom"/>
</dbReference>
<dbReference type="CDD" id="cd00192">
    <property type="entry name" value="PTKc"/>
    <property type="match status" value="1"/>
</dbReference>
<reference evidence="12" key="1">
    <citation type="submission" date="2021-10" db="EMBL/GenBank/DDBJ databases">
        <title>Tropical sea cucumber genome reveals ecological adaptation and Cuvierian tubules defense mechanism.</title>
        <authorList>
            <person name="Chen T."/>
        </authorList>
    </citation>
    <scope>NUCLEOTIDE SEQUENCE</scope>
    <source>
        <strain evidence="12">Nanhai2018</strain>
        <tissue evidence="12">Muscle</tissue>
    </source>
</reference>
<dbReference type="OrthoDB" id="5581784at2759"/>
<feature type="domain" description="Protein kinase" evidence="11">
    <location>
        <begin position="424"/>
        <end position="697"/>
    </location>
</feature>